<evidence type="ECO:0000313" key="1">
    <source>
        <dbReference type="EMBL" id="SFC12388.1"/>
    </source>
</evidence>
<comment type="caution">
    <text evidence="1">The sequence shown here is derived from an EMBL/GenBank/DDBJ whole genome shotgun (WGS) entry which is preliminary data.</text>
</comment>
<dbReference type="PANTHER" id="PTHR37950:SF1">
    <property type="entry name" value="4-HYDROXYPHENYLACETATE CATABOLISM PROTEIN"/>
    <property type="match status" value="1"/>
</dbReference>
<name>A0AAJ4W878_9GAMM</name>
<dbReference type="GO" id="GO:0008704">
    <property type="term" value="F:5-carboxymethyl-2-hydroxymuconate delta-isomerase activity"/>
    <property type="evidence" value="ECO:0007669"/>
    <property type="project" value="InterPro"/>
</dbReference>
<dbReference type="PANTHER" id="PTHR37950">
    <property type="entry name" value="4-HYDROXYPHENYLACETATE CATABOLISM PROTEIN"/>
    <property type="match status" value="1"/>
</dbReference>
<dbReference type="Proteomes" id="UP000226420">
    <property type="component" value="Unassembled WGS sequence"/>
</dbReference>
<accession>A0AAJ4W878</accession>
<gene>
    <name evidence="1" type="ORF">SAMN02745723_101452</name>
</gene>
<proteinExistence type="predicted"/>
<dbReference type="EMBL" id="FOLW01000001">
    <property type="protein sequence ID" value="SFC12388.1"/>
    <property type="molecule type" value="Genomic_DNA"/>
</dbReference>
<evidence type="ECO:0000313" key="2">
    <source>
        <dbReference type="Proteomes" id="UP000226420"/>
    </source>
</evidence>
<dbReference type="AlphaFoldDB" id="A0AAJ4W878"/>
<dbReference type="SUPFAM" id="SSF55331">
    <property type="entry name" value="Tautomerase/MIF"/>
    <property type="match status" value="1"/>
</dbReference>
<dbReference type="InterPro" id="IPR014347">
    <property type="entry name" value="Tautomerase/MIF_sf"/>
</dbReference>
<dbReference type="Pfam" id="PF02962">
    <property type="entry name" value="CHMI"/>
    <property type="match status" value="1"/>
</dbReference>
<sequence length="121" mass="13480">MPQIKLTYTPNLPAQDKLESFVLQLHQAVSPIISSDVSSFKTYIQPIERSVIGLADQNKAVIHIDFRMFAGRSEAVKQKVAKTIMALAQPMFSPSGNVVTEITLEVGKLDNDNYYKVIVNQ</sequence>
<dbReference type="InterPro" id="IPR004220">
    <property type="entry name" value="5-COMe_2-OHmuconate_Isoase"/>
</dbReference>
<organism evidence="1 2">
    <name type="scientific">Pragia fontium DSM 5563 = ATCC 49100</name>
    <dbReference type="NCBI Taxonomy" id="1122977"/>
    <lineage>
        <taxon>Bacteria</taxon>
        <taxon>Pseudomonadati</taxon>
        <taxon>Pseudomonadota</taxon>
        <taxon>Gammaproteobacteria</taxon>
        <taxon>Enterobacterales</taxon>
        <taxon>Budviciaceae</taxon>
        <taxon>Pragia</taxon>
    </lineage>
</organism>
<dbReference type="Gene3D" id="3.30.429.10">
    <property type="entry name" value="Macrophage Migration Inhibitory Factor"/>
    <property type="match status" value="1"/>
</dbReference>
<reference evidence="1 2" key="1">
    <citation type="submission" date="2016-10" db="EMBL/GenBank/DDBJ databases">
        <authorList>
            <person name="Varghese N."/>
            <person name="Submissions S."/>
        </authorList>
    </citation>
    <scope>NUCLEOTIDE SEQUENCE [LARGE SCALE GENOMIC DNA]</scope>
    <source>
        <strain evidence="1 2">DSM 5563</strain>
    </source>
</reference>
<protein>
    <submittedName>
        <fullName evidence="1">5-carboxymethyl-2-hydroxymuconate isomerase</fullName>
    </submittedName>
</protein>
<dbReference type="RefSeq" id="WP_047779889.1">
    <property type="nucleotide sequence ID" value="NZ_FOLW01000001.1"/>
</dbReference>
<keyword evidence="1" id="KW-0413">Isomerase</keyword>